<dbReference type="PROSITE" id="PS00101">
    <property type="entry name" value="HEXAPEP_TRANSFERASES"/>
    <property type="match status" value="2"/>
</dbReference>
<gene>
    <name evidence="4" type="ORF">RM52_02700</name>
</gene>
<feature type="domain" description="Sugar 3,4-ketoisomerase QdtA cupin" evidence="3">
    <location>
        <begin position="180"/>
        <end position="305"/>
    </location>
</feature>
<dbReference type="SUPFAM" id="SSF51182">
    <property type="entry name" value="RmlC-like cupins"/>
    <property type="match status" value="1"/>
</dbReference>
<evidence type="ECO:0000313" key="5">
    <source>
        <dbReference type="Proteomes" id="UP000031202"/>
    </source>
</evidence>
<reference evidence="4 5" key="1">
    <citation type="submission" date="2014-12" db="EMBL/GenBank/DDBJ databases">
        <title>Genome sequencing of Microbacterium hominis TPW29.</title>
        <authorList>
            <person name="Tan P.W."/>
            <person name="Chan K.-G."/>
        </authorList>
    </citation>
    <scope>NUCLEOTIDE SEQUENCE [LARGE SCALE GENOMIC DNA]</scope>
    <source>
        <strain evidence="4 5">TPW29</strain>
    </source>
</reference>
<dbReference type="Gene3D" id="2.60.120.10">
    <property type="entry name" value="Jelly Rolls"/>
    <property type="match status" value="1"/>
</dbReference>
<dbReference type="GO" id="GO:0016740">
    <property type="term" value="F:transferase activity"/>
    <property type="evidence" value="ECO:0007669"/>
    <property type="project" value="UniProtKB-KW"/>
</dbReference>
<dbReference type="InterPro" id="IPR014710">
    <property type="entry name" value="RmlC-like_jellyroll"/>
</dbReference>
<evidence type="ECO:0000313" key="4">
    <source>
        <dbReference type="EMBL" id="KIC59570.1"/>
    </source>
</evidence>
<proteinExistence type="predicted"/>
<accession>A0A0B4D5V9</accession>
<dbReference type="SUPFAM" id="SSF51161">
    <property type="entry name" value="Trimeric LpxA-like enzymes"/>
    <property type="match status" value="1"/>
</dbReference>
<comment type="caution">
    <text evidence="4">The sequence shown here is derived from an EMBL/GenBank/DDBJ whole genome shotgun (WGS) entry which is preliminary data.</text>
</comment>
<dbReference type="InterPro" id="IPR001451">
    <property type="entry name" value="Hexapep"/>
</dbReference>
<dbReference type="InterPro" id="IPR008894">
    <property type="entry name" value="QdtA_cupin_dom"/>
</dbReference>
<dbReference type="GO" id="GO:0016853">
    <property type="term" value="F:isomerase activity"/>
    <property type="evidence" value="ECO:0007669"/>
    <property type="project" value="UniProtKB-KW"/>
</dbReference>
<keyword evidence="2" id="KW-0677">Repeat</keyword>
<evidence type="ECO:0000259" key="3">
    <source>
        <dbReference type="Pfam" id="PF05523"/>
    </source>
</evidence>
<sequence>MTGSGDYFVHPQGICESTNIGSRTRVWAFSHVLPGAVLGADVNVNDHVFIENDVVIGDRVTLKSGVQVWDGIQLGDDVFIGPNATFTNDPFPRSKQYPESFARTVIEDGASVGGGAVILPGIRIGRRAMIGAGAVVTKDVPPYAIVVGNPARIVGYADTPEPTSTNDAVPYRNIGPAEGITQLRTVSDIRGALLPIDIPGDLPFTPQRVFFVHGVPSKEVRGEHAHRRCEQFLVCLTGSVSCIVDDGTSRREFVLSDPSMGLHMPPMTWGTQYRYSADAVLCVFASQPYDDSDYIRDYEEFLATVRSE</sequence>
<dbReference type="InterPro" id="IPR050179">
    <property type="entry name" value="Trans_hexapeptide_repeat"/>
</dbReference>
<keyword evidence="4" id="KW-0413">Isomerase</keyword>
<dbReference type="CDD" id="cd03358">
    <property type="entry name" value="LbH_WxcM_N_like"/>
    <property type="match status" value="1"/>
</dbReference>
<dbReference type="RefSeq" id="WP_039412668.1">
    <property type="nucleotide sequence ID" value="NZ_JWSZ01000002.1"/>
</dbReference>
<evidence type="ECO:0000256" key="1">
    <source>
        <dbReference type="ARBA" id="ARBA00022679"/>
    </source>
</evidence>
<dbReference type="Pfam" id="PF00132">
    <property type="entry name" value="Hexapep"/>
    <property type="match status" value="2"/>
</dbReference>
<evidence type="ECO:0000256" key="2">
    <source>
        <dbReference type="ARBA" id="ARBA00022737"/>
    </source>
</evidence>
<dbReference type="Pfam" id="PF05523">
    <property type="entry name" value="FdtA"/>
    <property type="match status" value="1"/>
</dbReference>
<dbReference type="Proteomes" id="UP000031202">
    <property type="component" value="Unassembled WGS sequence"/>
</dbReference>
<dbReference type="Gene3D" id="2.160.10.10">
    <property type="entry name" value="Hexapeptide repeat proteins"/>
    <property type="match status" value="1"/>
</dbReference>
<dbReference type="InterPro" id="IPR011004">
    <property type="entry name" value="Trimer_LpxA-like_sf"/>
</dbReference>
<organism evidence="4 5">
    <name type="scientific">Microbacterium hominis</name>
    <dbReference type="NCBI Taxonomy" id="162426"/>
    <lineage>
        <taxon>Bacteria</taxon>
        <taxon>Bacillati</taxon>
        <taxon>Actinomycetota</taxon>
        <taxon>Actinomycetes</taxon>
        <taxon>Micrococcales</taxon>
        <taxon>Microbacteriaceae</taxon>
        <taxon>Microbacterium</taxon>
    </lineage>
</organism>
<dbReference type="PANTHER" id="PTHR43300">
    <property type="entry name" value="ACETYLTRANSFERASE"/>
    <property type="match status" value="1"/>
</dbReference>
<protein>
    <submittedName>
        <fullName evidence="4">Isomerase</fullName>
    </submittedName>
</protein>
<dbReference type="PANTHER" id="PTHR43300:SF4">
    <property type="entry name" value="ACYL-[ACYL-CARRIER-PROTEIN]--UDP-N-ACETYLGLUCOSAMINE O-ACYLTRANSFERASE"/>
    <property type="match status" value="1"/>
</dbReference>
<dbReference type="InterPro" id="IPR011051">
    <property type="entry name" value="RmlC_Cupin_sf"/>
</dbReference>
<dbReference type="InterPro" id="IPR018357">
    <property type="entry name" value="Hexapep_transf_CS"/>
</dbReference>
<keyword evidence="1" id="KW-0808">Transferase</keyword>
<dbReference type="EMBL" id="JWSZ01000002">
    <property type="protein sequence ID" value="KIC59570.1"/>
    <property type="molecule type" value="Genomic_DNA"/>
</dbReference>
<dbReference type="CDD" id="cd20292">
    <property type="entry name" value="cupin_QdtA-like"/>
    <property type="match status" value="1"/>
</dbReference>
<name>A0A0B4D5V9_9MICO</name>
<dbReference type="AlphaFoldDB" id="A0A0B4D5V9"/>